<comment type="caution">
    <text evidence="7">The sequence shown here is derived from an EMBL/GenBank/DDBJ whole genome shotgun (WGS) entry which is preliminary data.</text>
</comment>
<reference evidence="7 8" key="1">
    <citation type="journal article" date="2015" name="Plant Cell">
        <title>Oil accumulation by the oleaginous diatom Fistulifera solaris as revealed by the genome and transcriptome.</title>
        <authorList>
            <person name="Tanaka T."/>
            <person name="Maeda Y."/>
            <person name="Veluchamy A."/>
            <person name="Tanaka M."/>
            <person name="Abida H."/>
            <person name="Marechal E."/>
            <person name="Bowler C."/>
            <person name="Muto M."/>
            <person name="Sunaga Y."/>
            <person name="Tanaka M."/>
            <person name="Yoshino T."/>
            <person name="Taniguchi T."/>
            <person name="Fukuda Y."/>
            <person name="Nemoto M."/>
            <person name="Matsumoto M."/>
            <person name="Wong P.S."/>
            <person name="Aburatani S."/>
            <person name="Fujibuchi W."/>
        </authorList>
    </citation>
    <scope>NUCLEOTIDE SEQUENCE [LARGE SCALE GENOMIC DNA]</scope>
    <source>
        <strain evidence="7 8">JPCC DA0580</strain>
    </source>
</reference>
<dbReference type="SUPFAM" id="SSF56601">
    <property type="entry name" value="beta-lactamase/transpeptidase-like"/>
    <property type="match status" value="1"/>
</dbReference>
<organism evidence="7 8">
    <name type="scientific">Fistulifera solaris</name>
    <name type="common">Oleaginous diatom</name>
    <dbReference type="NCBI Taxonomy" id="1519565"/>
    <lineage>
        <taxon>Eukaryota</taxon>
        <taxon>Sar</taxon>
        <taxon>Stramenopiles</taxon>
        <taxon>Ochrophyta</taxon>
        <taxon>Bacillariophyta</taxon>
        <taxon>Bacillariophyceae</taxon>
        <taxon>Bacillariophycidae</taxon>
        <taxon>Naviculales</taxon>
        <taxon>Naviculaceae</taxon>
        <taxon>Fistulifera</taxon>
    </lineage>
</organism>
<dbReference type="Proteomes" id="UP000198406">
    <property type="component" value="Unassembled WGS sequence"/>
</dbReference>
<keyword evidence="8" id="KW-1185">Reference proteome</keyword>
<dbReference type="GO" id="GO:0006543">
    <property type="term" value="P:L-glutamine catabolic process"/>
    <property type="evidence" value="ECO:0007669"/>
    <property type="project" value="TreeGrafter"/>
</dbReference>
<dbReference type="GO" id="GO:0004359">
    <property type="term" value="F:glutaminase activity"/>
    <property type="evidence" value="ECO:0007669"/>
    <property type="project" value="UniProtKB-EC"/>
</dbReference>
<name>A0A1Z5KPV2_FISSO</name>
<gene>
    <name evidence="7" type="ORF">FisN_6Lh051</name>
</gene>
<dbReference type="PANTHER" id="PTHR12544:SF29">
    <property type="entry name" value="GLUTAMINASE"/>
    <property type="match status" value="1"/>
</dbReference>
<dbReference type="NCBIfam" id="TIGR03814">
    <property type="entry name" value="Gln_ase"/>
    <property type="match status" value="1"/>
</dbReference>
<evidence type="ECO:0000256" key="4">
    <source>
        <dbReference type="ARBA" id="ARBA00022801"/>
    </source>
</evidence>
<keyword evidence="4 7" id="KW-0378">Hydrolase</keyword>
<dbReference type="GO" id="GO:0006537">
    <property type="term" value="P:glutamate biosynthetic process"/>
    <property type="evidence" value="ECO:0007669"/>
    <property type="project" value="TreeGrafter"/>
</dbReference>
<dbReference type="PANTHER" id="PTHR12544">
    <property type="entry name" value="GLUTAMINASE"/>
    <property type="match status" value="1"/>
</dbReference>
<dbReference type="EMBL" id="BDSP01000266">
    <property type="protein sequence ID" value="GAX28132.1"/>
    <property type="molecule type" value="Genomic_DNA"/>
</dbReference>
<comment type="catalytic activity">
    <reaction evidence="5">
        <text>L-glutamine + H2O = L-glutamate + NH4(+)</text>
        <dbReference type="Rhea" id="RHEA:15889"/>
        <dbReference type="ChEBI" id="CHEBI:15377"/>
        <dbReference type="ChEBI" id="CHEBI:28938"/>
        <dbReference type="ChEBI" id="CHEBI:29985"/>
        <dbReference type="ChEBI" id="CHEBI:58359"/>
        <dbReference type="EC" id="3.5.1.2"/>
    </reaction>
</comment>
<comment type="subunit">
    <text evidence="2">Homotetramer.</text>
</comment>
<dbReference type="InParanoid" id="A0A1Z5KPV2"/>
<dbReference type="OrthoDB" id="9995210at2759"/>
<accession>A0A1Z5KPV2</accession>
<feature type="region of interest" description="Disordered" evidence="6">
    <location>
        <begin position="1"/>
        <end position="28"/>
    </location>
</feature>
<dbReference type="InterPro" id="IPR012338">
    <property type="entry name" value="Beta-lactam/transpept-like"/>
</dbReference>
<evidence type="ECO:0000256" key="1">
    <source>
        <dbReference type="ARBA" id="ARBA00011076"/>
    </source>
</evidence>
<evidence type="ECO:0000256" key="2">
    <source>
        <dbReference type="ARBA" id="ARBA00011881"/>
    </source>
</evidence>
<dbReference type="InterPro" id="IPR015868">
    <property type="entry name" value="Glutaminase"/>
</dbReference>
<dbReference type="InterPro" id="IPR029024">
    <property type="entry name" value="TerB-like"/>
</dbReference>
<evidence type="ECO:0000313" key="8">
    <source>
        <dbReference type="Proteomes" id="UP000198406"/>
    </source>
</evidence>
<dbReference type="EC" id="3.5.1.2" evidence="3"/>
<protein>
    <recommendedName>
        <fullName evidence="3">glutaminase</fullName>
        <ecNumber evidence="3">3.5.1.2</ecNumber>
    </recommendedName>
</protein>
<dbReference type="Pfam" id="PF04960">
    <property type="entry name" value="Glutaminase"/>
    <property type="match status" value="1"/>
</dbReference>
<evidence type="ECO:0000256" key="6">
    <source>
        <dbReference type="SAM" id="MobiDB-lite"/>
    </source>
</evidence>
<evidence type="ECO:0000256" key="5">
    <source>
        <dbReference type="ARBA" id="ARBA00049534"/>
    </source>
</evidence>
<sequence length="743" mass="84405">MAVSMDPGVDSEEEYEDDLYHHAPFDSNPDDILRELFLHVVRRHESDSSSSDDDDDDDDADTTNRSHLRIQHVVHCLEQEGIWFWRDERFVESQNVALRFAQTQRKPYTHQISSESQTKAMQVPLNFYIFQEFVKPCARWFLKAFSQELVIPNWKTFVTDMKYHFQQVEPLQDGENASYIPILKSADSEKWALSICSIDGQRVSLGHDQAYLFPHTLQSVSKPVTYAMALHREGEAFMEEWIDVEPAGRPFNTQDLDPETQRPFNASINSGAIMAAGILASGFSPAANWKDIVDNVRKTWYELCGNDLDIGFSDITFESEKETAYNNFAIAYNLKGRKGLPRNVDLHTMLDVYLGCCSIEITTEALSVAAATLANGGICPITGKEVFPASVVRTVLSEIMMCGMYNQAGHFAVEVGLPAKSGVSGALMVIVPNVFGFATFSPRLNTKGNSVRGVAFCRRLVDSYRVHVFETLRSGNTGAKIDPRRNGWKEERKHISRMAWAVQVGDVHALRIRDIFLFALCQTAIASPEGLSERMLDLIRASYQDIYQSPVDESLFSDIQEAVKQNPKELHFLDQLTKDTRIQDSMRTLIVMAMFDIIMVDGYATEEEQNVAIQVATLLGVSEKIARMELNRYKQKNKHRSRDMVYCDMIESYDVDVSRHRQNNPFIAELYATSASPSRNQSFATLREELLKQKRVPDKLPSRENLAQQEEIVALRKEVLRLRQKLTNLTLILNDRMSAVDID</sequence>
<comment type="similarity">
    <text evidence="1">Belongs to the glutaminase family.</text>
</comment>
<dbReference type="AlphaFoldDB" id="A0A1Z5KPV2"/>
<proteinExistence type="inferred from homology"/>
<dbReference type="Gene3D" id="3.40.710.10">
    <property type="entry name" value="DD-peptidase/beta-lactamase superfamily"/>
    <property type="match status" value="1"/>
</dbReference>
<dbReference type="Gene3D" id="1.10.3680.10">
    <property type="entry name" value="TerB-like"/>
    <property type="match status" value="1"/>
</dbReference>
<evidence type="ECO:0000256" key="3">
    <source>
        <dbReference type="ARBA" id="ARBA00012918"/>
    </source>
</evidence>
<evidence type="ECO:0000313" key="7">
    <source>
        <dbReference type="EMBL" id="GAX28132.1"/>
    </source>
</evidence>
<dbReference type="SUPFAM" id="SSF158682">
    <property type="entry name" value="TerB-like"/>
    <property type="match status" value="1"/>
</dbReference>